<gene>
    <name evidence="1" type="ORF">FLONG3_366</name>
</gene>
<sequence>MPSSLENDTASLSSIDSFDPPPIVETRSITREQALHQIGDFIHKIGNLEFDQESLKGQVSENMDEPVLRVLPPDLKTRIREWSWHYDSRIFQQISQFINDDILEWEYSVETPNRRKDMPWCGIGADILRFYVADLKPLRKELPEAERRNVVNTVRHGLSLFAEFHDEKVGAAEREAQAAIAGLVLREKAVSD</sequence>
<comment type="caution">
    <text evidence="1">The sequence shown here is derived from an EMBL/GenBank/DDBJ whole genome shotgun (WGS) entry which is preliminary data.</text>
</comment>
<evidence type="ECO:0000313" key="1">
    <source>
        <dbReference type="EMBL" id="RGP81497.1"/>
    </source>
</evidence>
<evidence type="ECO:0000313" key="2">
    <source>
        <dbReference type="Proteomes" id="UP000266234"/>
    </source>
</evidence>
<keyword evidence="2" id="KW-1185">Reference proteome</keyword>
<dbReference type="Proteomes" id="UP000266234">
    <property type="component" value="Unassembled WGS sequence"/>
</dbReference>
<reference evidence="1 2" key="1">
    <citation type="journal article" date="2018" name="PLoS Pathog.">
        <title>Evolution of structural diversity of trichothecenes, a family of toxins produced by plant pathogenic and entomopathogenic fungi.</title>
        <authorList>
            <person name="Proctor R.H."/>
            <person name="McCormick S.P."/>
            <person name="Kim H.S."/>
            <person name="Cardoza R.E."/>
            <person name="Stanley A.M."/>
            <person name="Lindo L."/>
            <person name="Kelly A."/>
            <person name="Brown D.W."/>
            <person name="Lee T."/>
            <person name="Vaughan M.M."/>
            <person name="Alexander N.J."/>
            <person name="Busman M."/>
            <person name="Gutierrez S."/>
        </authorList>
    </citation>
    <scope>NUCLEOTIDE SEQUENCE [LARGE SCALE GENOMIC DNA]</scope>
    <source>
        <strain evidence="1 2">NRRL 20695</strain>
    </source>
</reference>
<name>A0A395TAF7_9HYPO</name>
<proteinExistence type="predicted"/>
<dbReference type="AlphaFoldDB" id="A0A395TAF7"/>
<dbReference type="OrthoDB" id="5071341at2759"/>
<dbReference type="EMBL" id="PXOG01000009">
    <property type="protein sequence ID" value="RGP81497.1"/>
    <property type="molecule type" value="Genomic_DNA"/>
</dbReference>
<organism evidence="1 2">
    <name type="scientific">Fusarium longipes</name>
    <dbReference type="NCBI Taxonomy" id="694270"/>
    <lineage>
        <taxon>Eukaryota</taxon>
        <taxon>Fungi</taxon>
        <taxon>Dikarya</taxon>
        <taxon>Ascomycota</taxon>
        <taxon>Pezizomycotina</taxon>
        <taxon>Sordariomycetes</taxon>
        <taxon>Hypocreomycetidae</taxon>
        <taxon>Hypocreales</taxon>
        <taxon>Nectriaceae</taxon>
        <taxon>Fusarium</taxon>
    </lineage>
</organism>
<accession>A0A395TAF7</accession>
<protein>
    <submittedName>
        <fullName evidence="1">Uncharacterized protein</fullName>
    </submittedName>
</protein>